<dbReference type="EMBL" id="CP003060">
    <property type="protein sequence ID" value="AEP31714.1"/>
    <property type="molecule type" value="Genomic_DNA"/>
</dbReference>
<reference evidence="1 2" key="1">
    <citation type="journal article" date="2011" name="J. Bacteriol.">
        <title>Complete genome sequence of seawater bacterium Glaciecola nitratireducens FR1064T.</title>
        <authorList>
            <person name="Bian F."/>
            <person name="Qin Q.L."/>
            <person name="Xie B.B."/>
            <person name="Shu Y.L."/>
            <person name="Zhang X.Y."/>
            <person name="Yu Y."/>
            <person name="Chen B."/>
            <person name="Chen X.L."/>
            <person name="Zhou B.C."/>
            <person name="Zhang Y.Z."/>
        </authorList>
    </citation>
    <scope>NUCLEOTIDE SEQUENCE [LARGE SCALE GENOMIC DNA]</scope>
    <source>
        <strain evidence="2">JCM 12485 / KCTC 12276 / FR1064</strain>
    </source>
</reference>
<proteinExistence type="predicted"/>
<dbReference type="HOGENOM" id="CLU_3344143_0_0_6"/>
<sequence length="37" mass="4105">MLAMYMFISPVCVLVLASIFSALVSRFENNDLGAEHD</sequence>
<accession>G4QP06</accession>
<evidence type="ECO:0000313" key="1">
    <source>
        <dbReference type="EMBL" id="AEP31714.1"/>
    </source>
</evidence>
<dbReference type="AlphaFoldDB" id="G4QP06"/>
<dbReference type="STRING" id="1085623.GNIT_3620"/>
<protein>
    <submittedName>
        <fullName evidence="1">Uncharacterized protein</fullName>
    </submittedName>
</protein>
<keyword evidence="2" id="KW-1185">Reference proteome</keyword>
<organism evidence="1 2">
    <name type="scientific">Glaciecola nitratireducens (strain JCM 12485 / KCTC 12276 / FR1064)</name>
    <dbReference type="NCBI Taxonomy" id="1085623"/>
    <lineage>
        <taxon>Bacteria</taxon>
        <taxon>Pseudomonadati</taxon>
        <taxon>Pseudomonadota</taxon>
        <taxon>Gammaproteobacteria</taxon>
        <taxon>Alteromonadales</taxon>
        <taxon>Alteromonadaceae</taxon>
        <taxon>Brumicola</taxon>
    </lineage>
</organism>
<dbReference type="Proteomes" id="UP000009282">
    <property type="component" value="Chromosome"/>
</dbReference>
<dbReference type="KEGG" id="gni:GNIT_3620"/>
<gene>
    <name evidence="1" type="ordered locus">GNIT_3620</name>
</gene>
<evidence type="ECO:0000313" key="2">
    <source>
        <dbReference type="Proteomes" id="UP000009282"/>
    </source>
</evidence>
<name>G4QP06_GLANF</name>